<accession>A0AAD7CQ18</accession>
<keyword evidence="2" id="KW-1185">Reference proteome</keyword>
<protein>
    <submittedName>
        <fullName evidence="1">Uncharacterized protein</fullName>
    </submittedName>
</protein>
<sequence length="120" mass="12712">MVKIFALGGTIGIPRKSSSPSTWFRGKYPVVVCFFVIERASPVVSISVSWSDSISQALPGLSTALRDNVEGLETHTGDTYSSLTAWGRLEVVFLQDLGCGKIDAGDSLAAPLAAPDPKRA</sequence>
<proteinExistence type="predicted"/>
<organism evidence="1 2">
    <name type="scientific">Mycena rosella</name>
    <name type="common">Pink bonnet</name>
    <name type="synonym">Agaricus rosellus</name>
    <dbReference type="NCBI Taxonomy" id="1033263"/>
    <lineage>
        <taxon>Eukaryota</taxon>
        <taxon>Fungi</taxon>
        <taxon>Dikarya</taxon>
        <taxon>Basidiomycota</taxon>
        <taxon>Agaricomycotina</taxon>
        <taxon>Agaricomycetes</taxon>
        <taxon>Agaricomycetidae</taxon>
        <taxon>Agaricales</taxon>
        <taxon>Marasmiineae</taxon>
        <taxon>Mycenaceae</taxon>
        <taxon>Mycena</taxon>
    </lineage>
</organism>
<evidence type="ECO:0000313" key="2">
    <source>
        <dbReference type="Proteomes" id="UP001221757"/>
    </source>
</evidence>
<comment type="caution">
    <text evidence="1">The sequence shown here is derived from an EMBL/GenBank/DDBJ whole genome shotgun (WGS) entry which is preliminary data.</text>
</comment>
<dbReference type="Proteomes" id="UP001221757">
    <property type="component" value="Unassembled WGS sequence"/>
</dbReference>
<dbReference type="AlphaFoldDB" id="A0AAD7CQ18"/>
<dbReference type="EMBL" id="JARKIE010000287">
    <property type="protein sequence ID" value="KAJ7657583.1"/>
    <property type="molecule type" value="Genomic_DNA"/>
</dbReference>
<evidence type="ECO:0000313" key="1">
    <source>
        <dbReference type="EMBL" id="KAJ7657583.1"/>
    </source>
</evidence>
<gene>
    <name evidence="1" type="ORF">B0H17DRAFT_1145822</name>
</gene>
<reference evidence="1" key="1">
    <citation type="submission" date="2023-03" db="EMBL/GenBank/DDBJ databases">
        <title>Massive genome expansion in bonnet fungi (Mycena s.s.) driven by repeated elements and novel gene families across ecological guilds.</title>
        <authorList>
            <consortium name="Lawrence Berkeley National Laboratory"/>
            <person name="Harder C.B."/>
            <person name="Miyauchi S."/>
            <person name="Viragh M."/>
            <person name="Kuo A."/>
            <person name="Thoen E."/>
            <person name="Andreopoulos B."/>
            <person name="Lu D."/>
            <person name="Skrede I."/>
            <person name="Drula E."/>
            <person name="Henrissat B."/>
            <person name="Morin E."/>
            <person name="Kohler A."/>
            <person name="Barry K."/>
            <person name="LaButti K."/>
            <person name="Morin E."/>
            <person name="Salamov A."/>
            <person name="Lipzen A."/>
            <person name="Mereny Z."/>
            <person name="Hegedus B."/>
            <person name="Baldrian P."/>
            <person name="Stursova M."/>
            <person name="Weitz H."/>
            <person name="Taylor A."/>
            <person name="Grigoriev I.V."/>
            <person name="Nagy L.G."/>
            <person name="Martin F."/>
            <person name="Kauserud H."/>
        </authorList>
    </citation>
    <scope>NUCLEOTIDE SEQUENCE</scope>
    <source>
        <strain evidence="1">CBHHK067</strain>
    </source>
</reference>
<name>A0AAD7CQ18_MYCRO</name>